<organism evidence="6">
    <name type="scientific">Paramoeba aestuarina</name>
    <dbReference type="NCBI Taxonomy" id="180227"/>
    <lineage>
        <taxon>Eukaryota</taxon>
        <taxon>Amoebozoa</taxon>
        <taxon>Discosea</taxon>
        <taxon>Flabellinia</taxon>
        <taxon>Dactylopodida</taxon>
        <taxon>Paramoebidae</taxon>
        <taxon>Paramoeba</taxon>
    </lineage>
</organism>
<dbReference type="EMBL" id="HBKR01011654">
    <property type="protein sequence ID" value="CAE2297407.1"/>
    <property type="molecule type" value="Transcribed_RNA"/>
</dbReference>
<evidence type="ECO:0000256" key="2">
    <source>
        <dbReference type="ARBA" id="ARBA00022942"/>
    </source>
</evidence>
<dbReference type="InterPro" id="IPR029055">
    <property type="entry name" value="Ntn_hydrolases_N"/>
</dbReference>
<name>A0A7S4KK34_9EUKA</name>
<evidence type="ECO:0000259" key="5">
    <source>
        <dbReference type="PROSITE" id="PS00388"/>
    </source>
</evidence>
<dbReference type="Pfam" id="PF00227">
    <property type="entry name" value="Proteasome"/>
    <property type="match status" value="1"/>
</dbReference>
<protein>
    <recommendedName>
        <fullName evidence="4">Proteasome subunit alpha type</fullName>
    </recommendedName>
</protein>
<sequence>MSGYDRALTVFSPDGHLFQVEYAREAVKKGTATVGIRGKDYVILAIENKATSVLQEDRSVRKICQIDEHIHASFAGLQADARILVDVARLECQNHRLTFDEPPSAAIVTDSIARTQQKHTQRGGMRPFGVSALFASCDVDHSMHLYLTEPGGVTSEWYACAIGRGEVAVRKFLESHYFPEISRDEAIDLAIGALLEVLEPKQKLFDVFVFPDIVDEAFFLQPDQLDNRIQIVDAARSKKSKEEMKTVVDAV</sequence>
<dbReference type="Pfam" id="PF10584">
    <property type="entry name" value="Proteasome_A_N"/>
    <property type="match status" value="1"/>
</dbReference>
<dbReference type="GO" id="GO:0005634">
    <property type="term" value="C:nucleus"/>
    <property type="evidence" value="ECO:0007669"/>
    <property type="project" value="UniProtKB-SubCell"/>
</dbReference>
<dbReference type="InterPro" id="IPR023332">
    <property type="entry name" value="Proteasome_alpha-type"/>
</dbReference>
<reference evidence="6" key="1">
    <citation type="submission" date="2021-01" db="EMBL/GenBank/DDBJ databases">
        <authorList>
            <person name="Corre E."/>
            <person name="Pelletier E."/>
            <person name="Niang G."/>
            <person name="Scheremetjew M."/>
            <person name="Finn R."/>
            <person name="Kale V."/>
            <person name="Holt S."/>
            <person name="Cochrane G."/>
            <person name="Meng A."/>
            <person name="Brown T."/>
            <person name="Cohen L."/>
        </authorList>
    </citation>
    <scope>NUCLEOTIDE SEQUENCE</scope>
    <source>
        <strain evidence="6">SoJaBio B1-5/56/2</strain>
    </source>
</reference>
<dbReference type="GO" id="GO:0019773">
    <property type="term" value="C:proteasome core complex, alpha-subunit complex"/>
    <property type="evidence" value="ECO:0007669"/>
    <property type="project" value="UniProtKB-UniRule"/>
</dbReference>
<dbReference type="PROSITE" id="PS00388">
    <property type="entry name" value="PROTEASOME_ALPHA_1"/>
    <property type="match status" value="1"/>
</dbReference>
<comment type="subunit">
    <text evidence="4">The 26S proteasome consists of a 20S proteasome core and two 19S regulatory subunits.</text>
</comment>
<dbReference type="PROSITE" id="PS51475">
    <property type="entry name" value="PROTEASOME_ALPHA_2"/>
    <property type="match status" value="1"/>
</dbReference>
<comment type="subcellular location">
    <subcellularLocation>
        <location evidence="4">Cytoplasm</location>
    </subcellularLocation>
    <subcellularLocation>
        <location evidence="4">Nucleus</location>
    </subcellularLocation>
</comment>
<feature type="domain" description="Proteasome alpha-type subunits" evidence="5">
    <location>
        <begin position="4"/>
        <end position="26"/>
    </location>
</feature>
<evidence type="ECO:0000313" key="6">
    <source>
        <dbReference type="EMBL" id="CAE2297407.1"/>
    </source>
</evidence>
<comment type="similarity">
    <text evidence="3 4">Belongs to the peptidase T1A family.</text>
</comment>
<dbReference type="GO" id="GO:0005737">
    <property type="term" value="C:cytoplasm"/>
    <property type="evidence" value="ECO:0007669"/>
    <property type="project" value="UniProtKB-SubCell"/>
</dbReference>
<dbReference type="Gene3D" id="3.60.20.10">
    <property type="entry name" value="Glutamine Phosphoribosylpyrophosphate, subunit 1, domain 1"/>
    <property type="match status" value="1"/>
</dbReference>
<dbReference type="NCBIfam" id="NF003075">
    <property type="entry name" value="PRK03996.1"/>
    <property type="match status" value="1"/>
</dbReference>
<evidence type="ECO:0000256" key="1">
    <source>
        <dbReference type="ARBA" id="ARBA00022490"/>
    </source>
</evidence>
<dbReference type="SMART" id="SM00948">
    <property type="entry name" value="Proteasome_A_N"/>
    <property type="match status" value="1"/>
</dbReference>
<dbReference type="PANTHER" id="PTHR11599">
    <property type="entry name" value="PROTEASOME SUBUNIT ALPHA/BETA"/>
    <property type="match status" value="1"/>
</dbReference>
<dbReference type="AlphaFoldDB" id="A0A7S4KK34"/>
<gene>
    <name evidence="6" type="ORF">NAES01612_LOCUS7744</name>
</gene>
<proteinExistence type="inferred from homology"/>
<dbReference type="InterPro" id="IPR050115">
    <property type="entry name" value="Proteasome_alpha"/>
</dbReference>
<dbReference type="GO" id="GO:0010498">
    <property type="term" value="P:proteasomal protein catabolic process"/>
    <property type="evidence" value="ECO:0007669"/>
    <property type="project" value="UniProtKB-ARBA"/>
</dbReference>
<accession>A0A7S4KK34</accession>
<dbReference type="FunFam" id="3.60.20.10:FF:000004">
    <property type="entry name" value="Proteasome subunit alpha type-4"/>
    <property type="match status" value="1"/>
</dbReference>
<keyword evidence="2 3" id="KW-0647">Proteasome</keyword>
<keyword evidence="1 4" id="KW-0963">Cytoplasm</keyword>
<dbReference type="InterPro" id="IPR000426">
    <property type="entry name" value="Proteasome_asu_N"/>
</dbReference>
<evidence type="ECO:0000256" key="4">
    <source>
        <dbReference type="RuleBase" id="RU000551"/>
    </source>
</evidence>
<evidence type="ECO:0000256" key="3">
    <source>
        <dbReference type="PROSITE-ProRule" id="PRU00808"/>
    </source>
</evidence>
<keyword evidence="4" id="KW-0539">Nucleus</keyword>
<dbReference type="GO" id="GO:0006511">
    <property type="term" value="P:ubiquitin-dependent protein catabolic process"/>
    <property type="evidence" value="ECO:0007669"/>
    <property type="project" value="InterPro"/>
</dbReference>
<dbReference type="InterPro" id="IPR001353">
    <property type="entry name" value="Proteasome_sua/b"/>
</dbReference>
<dbReference type="SUPFAM" id="SSF56235">
    <property type="entry name" value="N-terminal nucleophile aminohydrolases (Ntn hydrolases)"/>
    <property type="match status" value="1"/>
</dbReference>